<dbReference type="Proteomes" id="UP000053825">
    <property type="component" value="Unassembled WGS sequence"/>
</dbReference>
<dbReference type="SUPFAM" id="SSF57756">
    <property type="entry name" value="Retrovirus zinc finger-like domains"/>
    <property type="match status" value="1"/>
</dbReference>
<sequence>MCYECWRYGHLSKYCKSMVDRSKCCFLCVVEGHNIEKSTSELCCILTSR</sequence>
<dbReference type="EMBL" id="KQ414945">
    <property type="protein sequence ID" value="KOC59100.1"/>
    <property type="molecule type" value="Genomic_DNA"/>
</dbReference>
<name>A0A0L7QKL8_9HYME</name>
<dbReference type="GO" id="GO:0008270">
    <property type="term" value="F:zinc ion binding"/>
    <property type="evidence" value="ECO:0007669"/>
    <property type="project" value="UniProtKB-KW"/>
</dbReference>
<dbReference type="GO" id="GO:0003676">
    <property type="term" value="F:nucleic acid binding"/>
    <property type="evidence" value="ECO:0007669"/>
    <property type="project" value="InterPro"/>
</dbReference>
<evidence type="ECO:0000259" key="2">
    <source>
        <dbReference type="PROSITE" id="PS50158"/>
    </source>
</evidence>
<dbReference type="Gene3D" id="4.10.60.10">
    <property type="entry name" value="Zinc finger, CCHC-type"/>
    <property type="match status" value="1"/>
</dbReference>
<protein>
    <recommendedName>
        <fullName evidence="2">CCHC-type domain-containing protein</fullName>
    </recommendedName>
</protein>
<proteinExistence type="predicted"/>
<keyword evidence="1" id="KW-0862">Zinc</keyword>
<organism evidence="3 4">
    <name type="scientific">Habropoda laboriosa</name>
    <dbReference type="NCBI Taxonomy" id="597456"/>
    <lineage>
        <taxon>Eukaryota</taxon>
        <taxon>Metazoa</taxon>
        <taxon>Ecdysozoa</taxon>
        <taxon>Arthropoda</taxon>
        <taxon>Hexapoda</taxon>
        <taxon>Insecta</taxon>
        <taxon>Pterygota</taxon>
        <taxon>Neoptera</taxon>
        <taxon>Endopterygota</taxon>
        <taxon>Hymenoptera</taxon>
        <taxon>Apocrita</taxon>
        <taxon>Aculeata</taxon>
        <taxon>Apoidea</taxon>
        <taxon>Anthophila</taxon>
        <taxon>Apidae</taxon>
        <taxon>Habropoda</taxon>
    </lineage>
</organism>
<dbReference type="InterPro" id="IPR001878">
    <property type="entry name" value="Znf_CCHC"/>
</dbReference>
<dbReference type="PROSITE" id="PS50158">
    <property type="entry name" value="ZF_CCHC"/>
    <property type="match status" value="1"/>
</dbReference>
<dbReference type="InterPro" id="IPR036875">
    <property type="entry name" value="Znf_CCHC_sf"/>
</dbReference>
<keyword evidence="4" id="KW-1185">Reference proteome</keyword>
<keyword evidence="1" id="KW-0479">Metal-binding</keyword>
<evidence type="ECO:0000313" key="4">
    <source>
        <dbReference type="Proteomes" id="UP000053825"/>
    </source>
</evidence>
<evidence type="ECO:0000256" key="1">
    <source>
        <dbReference type="PROSITE-ProRule" id="PRU00047"/>
    </source>
</evidence>
<gene>
    <name evidence="3" type="ORF">WH47_10926</name>
</gene>
<keyword evidence="1" id="KW-0863">Zinc-finger</keyword>
<dbReference type="AlphaFoldDB" id="A0A0L7QKL8"/>
<evidence type="ECO:0000313" key="3">
    <source>
        <dbReference type="EMBL" id="KOC59100.1"/>
    </source>
</evidence>
<accession>A0A0L7QKL8</accession>
<reference evidence="3 4" key="1">
    <citation type="submission" date="2015-07" db="EMBL/GenBank/DDBJ databases">
        <title>The genome of Habropoda laboriosa.</title>
        <authorList>
            <person name="Pan H."/>
            <person name="Kapheim K."/>
        </authorList>
    </citation>
    <scope>NUCLEOTIDE SEQUENCE [LARGE SCALE GENOMIC DNA]</scope>
    <source>
        <strain evidence="3">0110345459</strain>
    </source>
</reference>
<feature type="domain" description="CCHC-type" evidence="2">
    <location>
        <begin position="2"/>
        <end position="17"/>
    </location>
</feature>